<organism evidence="5 6">
    <name type="scientific">Alloalcanivorax venustensis ISO4</name>
    <dbReference type="NCBI Taxonomy" id="1177184"/>
    <lineage>
        <taxon>Bacteria</taxon>
        <taxon>Pseudomonadati</taxon>
        <taxon>Pseudomonadota</taxon>
        <taxon>Gammaproteobacteria</taxon>
        <taxon>Oceanospirillales</taxon>
        <taxon>Alcanivoracaceae</taxon>
        <taxon>Alloalcanivorax</taxon>
    </lineage>
</organism>
<sequence length="208" mass="22432">MLSVAALGALLTWPSVGRVATTVMFDMPAQPLSQALAAFSEQTGISILVTSDLIHNKIAAPVHGRLTPSTALRALLEPTDLEVRRVDASAWTLLPREPQHTDTVTPPANTVTRAYAGAVQRHIARLLCRGHADQLGRTRLALQLWVRGDGLIERVHVLDSEHAPRWSSAVHETLEGSRIAAPPANQPTPLTVLLVRDGASPCERTGEH</sequence>
<protein>
    <recommendedName>
        <fullName evidence="4">Secretin/TonB short N-terminal domain-containing protein</fullName>
    </recommendedName>
</protein>
<proteinExistence type="predicted"/>
<gene>
    <name evidence="5" type="ORF">ISO4_00403</name>
</gene>
<dbReference type="InterPro" id="IPR011662">
    <property type="entry name" value="Secretin/TonB_short_N"/>
</dbReference>
<evidence type="ECO:0000256" key="3">
    <source>
        <dbReference type="ARBA" id="ARBA00023237"/>
    </source>
</evidence>
<comment type="caution">
    <text evidence="5">The sequence shown here is derived from an EMBL/GenBank/DDBJ whole genome shotgun (WGS) entry which is preliminary data.</text>
</comment>
<dbReference type="Gene3D" id="3.55.50.30">
    <property type="match status" value="1"/>
</dbReference>
<evidence type="ECO:0000256" key="2">
    <source>
        <dbReference type="ARBA" id="ARBA00023136"/>
    </source>
</evidence>
<keyword evidence="2" id="KW-0472">Membrane</keyword>
<evidence type="ECO:0000259" key="4">
    <source>
        <dbReference type="SMART" id="SM00965"/>
    </source>
</evidence>
<keyword evidence="3" id="KW-0998">Cell outer membrane</keyword>
<evidence type="ECO:0000313" key="6">
    <source>
        <dbReference type="Proteomes" id="UP000644441"/>
    </source>
</evidence>
<accession>A0ABS0AE80</accession>
<dbReference type="Proteomes" id="UP000644441">
    <property type="component" value="Unassembled WGS sequence"/>
</dbReference>
<name>A0ABS0AE80_9GAMM</name>
<keyword evidence="1" id="KW-0813">Transport</keyword>
<keyword evidence="6" id="KW-1185">Reference proteome</keyword>
<dbReference type="SUPFAM" id="SSF74653">
    <property type="entry name" value="TolA/TonB C-terminal domain"/>
    <property type="match status" value="1"/>
</dbReference>
<dbReference type="EMBL" id="ARXR01000002">
    <property type="protein sequence ID" value="MBF5051801.1"/>
    <property type="molecule type" value="Genomic_DNA"/>
</dbReference>
<feature type="domain" description="Secretin/TonB short N-terminal" evidence="4">
    <location>
        <begin position="45"/>
        <end position="96"/>
    </location>
</feature>
<reference evidence="5 6" key="1">
    <citation type="submission" date="2012-09" db="EMBL/GenBank/DDBJ databases">
        <title>Genome Sequence of alkane-degrading Bacterium Alcanivorax venustensis ISO4.</title>
        <authorList>
            <person name="Lai Q."/>
            <person name="Shao Z."/>
        </authorList>
    </citation>
    <scope>NUCLEOTIDE SEQUENCE [LARGE SCALE GENOMIC DNA]</scope>
    <source>
        <strain evidence="5 6">ISO4</strain>
    </source>
</reference>
<evidence type="ECO:0000313" key="5">
    <source>
        <dbReference type="EMBL" id="MBF5051801.1"/>
    </source>
</evidence>
<evidence type="ECO:0000256" key="1">
    <source>
        <dbReference type="ARBA" id="ARBA00022448"/>
    </source>
</evidence>
<dbReference type="SMART" id="SM00965">
    <property type="entry name" value="STN"/>
    <property type="match status" value="1"/>
</dbReference>